<evidence type="ECO:0000256" key="1">
    <source>
        <dbReference type="SAM" id="MobiDB-lite"/>
    </source>
</evidence>
<feature type="compositionally biased region" description="Low complexity" evidence="1">
    <location>
        <begin position="88"/>
        <end position="106"/>
    </location>
</feature>
<gene>
    <name evidence="2" type="ORF">B0H17DRAFT_1216495</name>
</gene>
<sequence>MMRSAYYCSPPFHTDSDLPSQAPNVYYLVTSPQAKAPGPGVYPSWSSAQRVAENIPRGGGIRFSSYDACLPGWHACCDAGEHDHLPNPESLSRQSQPSSPSPVHRSTQSRPAPVTPTKSLSIARIPAAPAALGSPVPSYTAAPPTPVAPSTPMRTDPVEARLAAVRAVHYAVCGGGIVHSTLTPALAQYHALYSSTGDATLFTSTDACHAAHVAIGHSIPLAKELADGERQPHKHALAQQLRASLRQLDLLQREEIMVDNELWGTFEDHGGGGYD</sequence>
<reference evidence="2" key="1">
    <citation type="submission" date="2023-03" db="EMBL/GenBank/DDBJ databases">
        <title>Massive genome expansion in bonnet fungi (Mycena s.s.) driven by repeated elements and novel gene families across ecological guilds.</title>
        <authorList>
            <consortium name="Lawrence Berkeley National Laboratory"/>
            <person name="Harder C.B."/>
            <person name="Miyauchi S."/>
            <person name="Viragh M."/>
            <person name="Kuo A."/>
            <person name="Thoen E."/>
            <person name="Andreopoulos B."/>
            <person name="Lu D."/>
            <person name="Skrede I."/>
            <person name="Drula E."/>
            <person name="Henrissat B."/>
            <person name="Morin E."/>
            <person name="Kohler A."/>
            <person name="Barry K."/>
            <person name="LaButti K."/>
            <person name="Morin E."/>
            <person name="Salamov A."/>
            <person name="Lipzen A."/>
            <person name="Mereny Z."/>
            <person name="Hegedus B."/>
            <person name="Baldrian P."/>
            <person name="Stursova M."/>
            <person name="Weitz H."/>
            <person name="Taylor A."/>
            <person name="Grigoriev I.V."/>
            <person name="Nagy L.G."/>
            <person name="Martin F."/>
            <person name="Kauserud H."/>
        </authorList>
    </citation>
    <scope>NUCLEOTIDE SEQUENCE</scope>
    <source>
        <strain evidence="2">CBHHK067</strain>
    </source>
</reference>
<evidence type="ECO:0000313" key="2">
    <source>
        <dbReference type="EMBL" id="KAJ7640650.1"/>
    </source>
</evidence>
<keyword evidence="3" id="KW-1185">Reference proteome</keyword>
<protein>
    <submittedName>
        <fullName evidence="2">Uncharacterized protein</fullName>
    </submittedName>
</protein>
<dbReference type="AlphaFoldDB" id="A0AAD7FUZ6"/>
<dbReference type="Proteomes" id="UP001221757">
    <property type="component" value="Unassembled WGS sequence"/>
</dbReference>
<feature type="region of interest" description="Disordered" evidence="1">
    <location>
        <begin position="133"/>
        <end position="154"/>
    </location>
</feature>
<accession>A0AAD7FUZ6</accession>
<proteinExistence type="predicted"/>
<comment type="caution">
    <text evidence="2">The sequence shown here is derived from an EMBL/GenBank/DDBJ whole genome shotgun (WGS) entry which is preliminary data.</text>
</comment>
<dbReference type="EMBL" id="JARKIE010000422">
    <property type="protein sequence ID" value="KAJ7640650.1"/>
    <property type="molecule type" value="Genomic_DNA"/>
</dbReference>
<organism evidence="2 3">
    <name type="scientific">Mycena rosella</name>
    <name type="common">Pink bonnet</name>
    <name type="synonym">Agaricus rosellus</name>
    <dbReference type="NCBI Taxonomy" id="1033263"/>
    <lineage>
        <taxon>Eukaryota</taxon>
        <taxon>Fungi</taxon>
        <taxon>Dikarya</taxon>
        <taxon>Basidiomycota</taxon>
        <taxon>Agaricomycotina</taxon>
        <taxon>Agaricomycetes</taxon>
        <taxon>Agaricomycetidae</taxon>
        <taxon>Agaricales</taxon>
        <taxon>Marasmiineae</taxon>
        <taxon>Mycenaceae</taxon>
        <taxon>Mycena</taxon>
    </lineage>
</organism>
<feature type="region of interest" description="Disordered" evidence="1">
    <location>
        <begin position="85"/>
        <end position="119"/>
    </location>
</feature>
<evidence type="ECO:0000313" key="3">
    <source>
        <dbReference type="Proteomes" id="UP001221757"/>
    </source>
</evidence>
<name>A0AAD7FUZ6_MYCRO</name>